<evidence type="ECO:0000313" key="1">
    <source>
        <dbReference type="EMBL" id="MES1921644.1"/>
    </source>
</evidence>
<dbReference type="Proteomes" id="UP001439008">
    <property type="component" value="Unassembled WGS sequence"/>
</dbReference>
<protein>
    <submittedName>
        <fullName evidence="1">Uncharacterized protein</fullName>
    </submittedName>
</protein>
<evidence type="ECO:0000313" key="2">
    <source>
        <dbReference type="Proteomes" id="UP001439008"/>
    </source>
</evidence>
<name>A0ABV2AQA0_9EUKA</name>
<gene>
    <name evidence="1" type="ORF">MHBO_003172</name>
</gene>
<reference evidence="1 2" key="1">
    <citation type="journal article" date="2024" name="BMC Biol.">
        <title>Comparative genomics of Ascetosporea gives new insight into the evolutionary basis for animal parasitism in Rhizaria.</title>
        <authorList>
            <person name="Hiltunen Thoren M."/>
            <person name="Onut-Brannstrom I."/>
            <person name="Alfjorden A."/>
            <person name="Peckova H."/>
            <person name="Swords F."/>
            <person name="Hooper C."/>
            <person name="Holzer A.S."/>
            <person name="Bass D."/>
            <person name="Burki F."/>
        </authorList>
    </citation>
    <scope>NUCLEOTIDE SEQUENCE [LARGE SCALE GENOMIC DNA]</scope>
    <source>
        <strain evidence="1">20-A016</strain>
    </source>
</reference>
<keyword evidence="2" id="KW-1185">Reference proteome</keyword>
<accession>A0ABV2AQA0</accession>
<organism evidence="1 2">
    <name type="scientific">Bonamia ostreae</name>
    <dbReference type="NCBI Taxonomy" id="126728"/>
    <lineage>
        <taxon>Eukaryota</taxon>
        <taxon>Sar</taxon>
        <taxon>Rhizaria</taxon>
        <taxon>Endomyxa</taxon>
        <taxon>Ascetosporea</taxon>
        <taxon>Haplosporida</taxon>
        <taxon>Bonamia</taxon>
    </lineage>
</organism>
<comment type="caution">
    <text evidence="1">The sequence shown here is derived from an EMBL/GenBank/DDBJ whole genome shotgun (WGS) entry which is preliminary data.</text>
</comment>
<dbReference type="EMBL" id="JBDODL010001582">
    <property type="protein sequence ID" value="MES1921644.1"/>
    <property type="molecule type" value="Genomic_DNA"/>
</dbReference>
<proteinExistence type="predicted"/>
<sequence>MKMPNWALTVAGVAKKRDKEWEEIKESVKKGELKGFEEKKFDEKVLEKMDLENLENLEKGLDKEKKNLEKQYN</sequence>